<gene>
    <name evidence="1" type="ORF">BGE01nite_00310</name>
</gene>
<protein>
    <submittedName>
        <fullName evidence="1">Uncharacterized protein</fullName>
    </submittedName>
</protein>
<evidence type="ECO:0000313" key="1">
    <source>
        <dbReference type="EMBL" id="GEP40740.1"/>
    </source>
</evidence>
<comment type="caution">
    <text evidence="1">The sequence shown here is derived from an EMBL/GenBank/DDBJ whole genome shotgun (WGS) entry which is preliminary data.</text>
</comment>
<reference evidence="1 2" key="1">
    <citation type="submission" date="2019-07" db="EMBL/GenBank/DDBJ databases">
        <title>Whole genome shotgun sequence of Brevifollis gellanilyticus NBRC 108608.</title>
        <authorList>
            <person name="Hosoyama A."/>
            <person name="Uohara A."/>
            <person name="Ohji S."/>
            <person name="Ichikawa N."/>
        </authorList>
    </citation>
    <scope>NUCLEOTIDE SEQUENCE [LARGE SCALE GENOMIC DNA]</scope>
    <source>
        <strain evidence="1 2">NBRC 108608</strain>
    </source>
</reference>
<dbReference type="AlphaFoldDB" id="A0A512M1W6"/>
<name>A0A512M1W6_9BACT</name>
<keyword evidence="2" id="KW-1185">Reference proteome</keyword>
<proteinExistence type="predicted"/>
<dbReference type="Proteomes" id="UP000321577">
    <property type="component" value="Unassembled WGS sequence"/>
</dbReference>
<sequence>MIRPDDLQHGKSEIVQITPFSEEAEIEVTVTAKVIEVSLVRDDSEANWSVIIEQILPHRIRCDRGSLGSFIAELRDEAVSSAGMKPHHKDLRVQEVEEEPDRVCELRASGTTPKRQNGATSSHNLTIYTFVQLILWRNQSEAFNLRVTQ</sequence>
<dbReference type="EMBL" id="BKAG01000001">
    <property type="protein sequence ID" value="GEP40740.1"/>
    <property type="molecule type" value="Genomic_DNA"/>
</dbReference>
<evidence type="ECO:0000313" key="2">
    <source>
        <dbReference type="Proteomes" id="UP000321577"/>
    </source>
</evidence>
<accession>A0A512M1W6</accession>
<organism evidence="1 2">
    <name type="scientific">Brevifollis gellanilyticus</name>
    <dbReference type="NCBI Taxonomy" id="748831"/>
    <lineage>
        <taxon>Bacteria</taxon>
        <taxon>Pseudomonadati</taxon>
        <taxon>Verrucomicrobiota</taxon>
        <taxon>Verrucomicrobiia</taxon>
        <taxon>Verrucomicrobiales</taxon>
        <taxon>Verrucomicrobiaceae</taxon>
    </lineage>
</organism>